<accession>A0A366HV04</accession>
<evidence type="ECO:0000256" key="2">
    <source>
        <dbReference type="ARBA" id="ARBA00022434"/>
    </source>
</evidence>
<feature type="binding site" evidence="6">
    <location>
        <position position="18"/>
    </location>
    <ligand>
        <name>Fe cation</name>
        <dbReference type="ChEBI" id="CHEBI:24875"/>
        <label>1</label>
    </ligand>
</feature>
<dbReference type="GO" id="GO:0006879">
    <property type="term" value="P:intracellular iron ion homeostasis"/>
    <property type="evidence" value="ECO:0007669"/>
    <property type="project" value="UniProtKB-KW"/>
</dbReference>
<feature type="binding site" evidence="6">
    <location>
        <position position="54"/>
    </location>
    <ligand>
        <name>Fe cation</name>
        <dbReference type="ChEBI" id="CHEBI:24875"/>
        <label>1</label>
    </ligand>
</feature>
<dbReference type="GO" id="GO:0005829">
    <property type="term" value="C:cytosol"/>
    <property type="evidence" value="ECO:0007669"/>
    <property type="project" value="TreeGrafter"/>
</dbReference>
<dbReference type="InterPro" id="IPR041719">
    <property type="entry name" value="Ferritin_prok"/>
</dbReference>
<dbReference type="AlphaFoldDB" id="A0A366HV04"/>
<dbReference type="Gene3D" id="1.20.1260.10">
    <property type="match status" value="1"/>
</dbReference>
<keyword evidence="3 6" id="KW-0479">Metal-binding</keyword>
<feature type="binding site" evidence="6">
    <location>
        <position position="129"/>
    </location>
    <ligand>
        <name>Fe cation</name>
        <dbReference type="ChEBI" id="CHEBI:24875"/>
        <label>1</label>
    </ligand>
</feature>
<evidence type="ECO:0000256" key="7">
    <source>
        <dbReference type="RuleBase" id="RU361145"/>
    </source>
</evidence>
<sequence>MPIPNSVQTAINAQIKNELQAHYNYLGMAVHFDSTPYRGFAKWMRLQATEEYGHAMKLYDFLSDRNGRVELTTLDAPKTTYDAHPLDAFRTSFANEQLVTAQINDLYELAQKEKDFATLQFLAWFLQEQVEEESTVLLMIERLELVGNDPAGLLRLDDEAGRRVAEAPAPASGGGK</sequence>
<comment type="subcellular location">
    <subcellularLocation>
        <location evidence="7">Cytoplasm</location>
    </subcellularLocation>
</comment>
<feature type="binding site" evidence="6">
    <location>
        <position position="51"/>
    </location>
    <ligand>
        <name>Fe cation</name>
        <dbReference type="ChEBI" id="CHEBI:24875"/>
        <label>1</label>
    </ligand>
</feature>
<dbReference type="GO" id="GO:0004322">
    <property type="term" value="F:ferroxidase activity"/>
    <property type="evidence" value="ECO:0007669"/>
    <property type="project" value="TreeGrafter"/>
</dbReference>
<dbReference type="PROSITE" id="PS50905">
    <property type="entry name" value="FERRITIN_LIKE"/>
    <property type="match status" value="1"/>
</dbReference>
<keyword evidence="7" id="KW-0963">Cytoplasm</keyword>
<evidence type="ECO:0000256" key="5">
    <source>
        <dbReference type="ARBA" id="ARBA00023004"/>
    </source>
</evidence>
<dbReference type="InterPro" id="IPR001519">
    <property type="entry name" value="Ferritin"/>
</dbReference>
<dbReference type="PANTHER" id="PTHR11431:SF127">
    <property type="entry name" value="BACTERIAL NON-HEME FERRITIN"/>
    <property type="match status" value="1"/>
</dbReference>
<evidence type="ECO:0000256" key="6">
    <source>
        <dbReference type="PIRSR" id="PIRSR601519-1"/>
    </source>
</evidence>
<comment type="similarity">
    <text evidence="1 7">Belongs to the ferritin family. Prokaryotic subfamily.</text>
</comment>
<comment type="caution">
    <text evidence="9">The sequence shown here is derived from an EMBL/GenBank/DDBJ whole genome shotgun (WGS) entry which is preliminary data.</text>
</comment>
<organism evidence="9 10">
    <name type="scientific">Roseimicrobium gellanilyticum</name>
    <dbReference type="NCBI Taxonomy" id="748857"/>
    <lineage>
        <taxon>Bacteria</taxon>
        <taxon>Pseudomonadati</taxon>
        <taxon>Verrucomicrobiota</taxon>
        <taxon>Verrucomicrobiia</taxon>
        <taxon>Verrucomicrobiales</taxon>
        <taxon>Verrucomicrobiaceae</taxon>
        <taxon>Roseimicrobium</taxon>
    </lineage>
</organism>
<dbReference type="GO" id="GO:0008199">
    <property type="term" value="F:ferric iron binding"/>
    <property type="evidence" value="ECO:0007669"/>
    <property type="project" value="InterPro"/>
</dbReference>
<evidence type="ECO:0000313" key="9">
    <source>
        <dbReference type="EMBL" id="RBP47364.1"/>
    </source>
</evidence>
<keyword evidence="10" id="KW-1185">Reference proteome</keyword>
<feature type="domain" description="Ferritin-like diiron" evidence="8">
    <location>
        <begin position="1"/>
        <end position="147"/>
    </location>
</feature>
<dbReference type="CDD" id="cd01055">
    <property type="entry name" value="Nonheme_Ferritin"/>
    <property type="match status" value="1"/>
</dbReference>
<evidence type="ECO:0000256" key="3">
    <source>
        <dbReference type="ARBA" id="ARBA00022723"/>
    </source>
</evidence>
<feature type="binding site" evidence="6">
    <location>
        <position position="96"/>
    </location>
    <ligand>
        <name>Fe cation</name>
        <dbReference type="ChEBI" id="CHEBI:24875"/>
        <label>1</label>
    </ligand>
</feature>
<evidence type="ECO:0000256" key="1">
    <source>
        <dbReference type="ARBA" id="ARBA00006950"/>
    </source>
</evidence>
<comment type="catalytic activity">
    <reaction evidence="7">
        <text>4 Fe(2+) + O2 + 6 H2O = 4 iron(III) oxide-hydroxide + 12 H(+)</text>
        <dbReference type="Rhea" id="RHEA:11972"/>
        <dbReference type="ChEBI" id="CHEBI:15377"/>
        <dbReference type="ChEBI" id="CHEBI:15378"/>
        <dbReference type="ChEBI" id="CHEBI:15379"/>
        <dbReference type="ChEBI" id="CHEBI:29033"/>
        <dbReference type="ChEBI" id="CHEBI:78619"/>
        <dbReference type="EC" id="1.16.3.2"/>
    </reaction>
</comment>
<dbReference type="GO" id="GO:0042802">
    <property type="term" value="F:identical protein binding"/>
    <property type="evidence" value="ECO:0007669"/>
    <property type="project" value="UniProtKB-ARBA"/>
</dbReference>
<dbReference type="EMBL" id="QNRR01000001">
    <property type="protein sequence ID" value="RBP47364.1"/>
    <property type="molecule type" value="Genomic_DNA"/>
</dbReference>
<gene>
    <name evidence="9" type="ORF">DES53_101161</name>
</gene>
<dbReference type="FunFam" id="1.20.1260.10:FF:000001">
    <property type="entry name" value="Non-heme ferritin"/>
    <property type="match status" value="1"/>
</dbReference>
<dbReference type="RefSeq" id="WP_113956304.1">
    <property type="nucleotide sequence ID" value="NZ_QNRR01000001.1"/>
</dbReference>
<evidence type="ECO:0000256" key="4">
    <source>
        <dbReference type="ARBA" id="ARBA00023002"/>
    </source>
</evidence>
<dbReference type="InterPro" id="IPR009040">
    <property type="entry name" value="Ferritin-like_diiron"/>
</dbReference>
<dbReference type="Pfam" id="PF00210">
    <property type="entry name" value="Ferritin"/>
    <property type="match status" value="1"/>
</dbReference>
<dbReference type="InterPro" id="IPR009078">
    <property type="entry name" value="Ferritin-like_SF"/>
</dbReference>
<keyword evidence="2 7" id="KW-0409">Iron storage</keyword>
<dbReference type="PANTHER" id="PTHR11431">
    <property type="entry name" value="FERRITIN"/>
    <property type="match status" value="1"/>
</dbReference>
<dbReference type="SUPFAM" id="SSF47240">
    <property type="entry name" value="Ferritin-like"/>
    <property type="match status" value="1"/>
</dbReference>
<dbReference type="InterPro" id="IPR012347">
    <property type="entry name" value="Ferritin-like"/>
</dbReference>
<dbReference type="GO" id="GO:0008198">
    <property type="term" value="F:ferrous iron binding"/>
    <property type="evidence" value="ECO:0007669"/>
    <property type="project" value="TreeGrafter"/>
</dbReference>
<protein>
    <recommendedName>
        <fullName evidence="7">Ferritin</fullName>
        <ecNumber evidence="7">1.16.3.2</ecNumber>
    </recommendedName>
</protein>
<keyword evidence="5 6" id="KW-0408">Iron</keyword>
<dbReference type="GO" id="GO:0006826">
    <property type="term" value="P:iron ion transport"/>
    <property type="evidence" value="ECO:0007669"/>
    <property type="project" value="InterPro"/>
</dbReference>
<dbReference type="Proteomes" id="UP000253426">
    <property type="component" value="Unassembled WGS sequence"/>
</dbReference>
<name>A0A366HV04_9BACT</name>
<reference evidence="9 10" key="1">
    <citation type="submission" date="2018-06" db="EMBL/GenBank/DDBJ databases">
        <title>Genomic Encyclopedia of Type Strains, Phase IV (KMG-IV): sequencing the most valuable type-strain genomes for metagenomic binning, comparative biology and taxonomic classification.</title>
        <authorList>
            <person name="Goeker M."/>
        </authorList>
    </citation>
    <scope>NUCLEOTIDE SEQUENCE [LARGE SCALE GENOMIC DNA]</scope>
    <source>
        <strain evidence="9 10">DSM 25532</strain>
    </source>
</reference>
<evidence type="ECO:0000313" key="10">
    <source>
        <dbReference type="Proteomes" id="UP000253426"/>
    </source>
</evidence>
<keyword evidence="4" id="KW-0560">Oxidoreductase</keyword>
<evidence type="ECO:0000259" key="8">
    <source>
        <dbReference type="PROSITE" id="PS50905"/>
    </source>
</evidence>
<proteinExistence type="inferred from homology"/>
<dbReference type="OrthoDB" id="9801481at2"/>
<dbReference type="InterPro" id="IPR008331">
    <property type="entry name" value="Ferritin_DPS_dom"/>
</dbReference>
<dbReference type="EC" id="1.16.3.2" evidence="7"/>
<comment type="function">
    <text evidence="7">Iron-storage protein.</text>
</comment>